<dbReference type="GO" id="GO:0004519">
    <property type="term" value="F:endonuclease activity"/>
    <property type="evidence" value="ECO:0007669"/>
    <property type="project" value="UniProtKB-KW"/>
</dbReference>
<accession>A0A967B4D2</accession>
<reference evidence="3" key="1">
    <citation type="submission" date="2020-03" db="EMBL/GenBank/DDBJ databases">
        <title>Draft sequencing of Calidifontibacter sp. DB0510.</title>
        <authorList>
            <person name="Kim D.-U."/>
        </authorList>
    </citation>
    <scope>NUCLEOTIDE SEQUENCE</scope>
    <source>
        <strain evidence="3">DB0510</strain>
    </source>
</reference>
<feature type="region of interest" description="Disordered" evidence="1">
    <location>
        <begin position="1"/>
        <end position="87"/>
    </location>
</feature>
<keyword evidence="4" id="KW-1185">Reference proteome</keyword>
<dbReference type="InterPro" id="IPR002711">
    <property type="entry name" value="HNH"/>
</dbReference>
<dbReference type="Proteomes" id="UP000744769">
    <property type="component" value="Unassembled WGS sequence"/>
</dbReference>
<feature type="compositionally biased region" description="Basic and acidic residues" evidence="1">
    <location>
        <begin position="30"/>
        <end position="44"/>
    </location>
</feature>
<comment type="caution">
    <text evidence="3">The sequence shown here is derived from an EMBL/GenBank/DDBJ whole genome shotgun (WGS) entry which is preliminary data.</text>
</comment>
<feature type="non-terminal residue" evidence="3">
    <location>
        <position position="1"/>
    </location>
</feature>
<sequence>RHIDHIRRHTDGGPTSMDNGQGLCASCNYLKEHPDWHTRRDTSSDHSGSGGSGRHTVSTTTPTGHAYTSTPPPLPLPTINPRQHSDLEHRIITLLKSA</sequence>
<dbReference type="InterPro" id="IPR003615">
    <property type="entry name" value="HNH_nuc"/>
</dbReference>
<organism evidence="3 4">
    <name type="scientific">Metallococcus carri</name>
    <dbReference type="NCBI Taxonomy" id="1656884"/>
    <lineage>
        <taxon>Bacteria</taxon>
        <taxon>Bacillati</taxon>
        <taxon>Actinomycetota</taxon>
        <taxon>Actinomycetes</taxon>
        <taxon>Micrococcales</taxon>
        <taxon>Dermacoccaceae</taxon>
        <taxon>Metallococcus</taxon>
    </lineage>
</organism>
<dbReference type="Pfam" id="PF01844">
    <property type="entry name" value="HNH"/>
    <property type="match status" value="1"/>
</dbReference>
<keyword evidence="3" id="KW-0540">Nuclease</keyword>
<dbReference type="GO" id="GO:0008270">
    <property type="term" value="F:zinc ion binding"/>
    <property type="evidence" value="ECO:0007669"/>
    <property type="project" value="InterPro"/>
</dbReference>
<dbReference type="Gene3D" id="1.10.30.50">
    <property type="match status" value="1"/>
</dbReference>
<evidence type="ECO:0000313" key="3">
    <source>
        <dbReference type="EMBL" id="NHN57140.1"/>
    </source>
</evidence>
<dbReference type="CDD" id="cd00085">
    <property type="entry name" value="HNHc"/>
    <property type="match status" value="1"/>
</dbReference>
<protein>
    <submittedName>
        <fullName evidence="3">HNH endonuclease</fullName>
    </submittedName>
</protein>
<dbReference type="EMBL" id="JAAOIV010000012">
    <property type="protein sequence ID" value="NHN57140.1"/>
    <property type="molecule type" value="Genomic_DNA"/>
</dbReference>
<dbReference type="RefSeq" id="WP_166198093.1">
    <property type="nucleotide sequence ID" value="NZ_JAAOIV010000012.1"/>
</dbReference>
<evidence type="ECO:0000259" key="2">
    <source>
        <dbReference type="Pfam" id="PF01844"/>
    </source>
</evidence>
<dbReference type="GO" id="GO:0003676">
    <property type="term" value="F:nucleic acid binding"/>
    <property type="evidence" value="ECO:0007669"/>
    <property type="project" value="InterPro"/>
</dbReference>
<evidence type="ECO:0000313" key="4">
    <source>
        <dbReference type="Proteomes" id="UP000744769"/>
    </source>
</evidence>
<keyword evidence="3" id="KW-0255">Endonuclease</keyword>
<feature type="domain" description="HNH" evidence="2">
    <location>
        <begin position="2"/>
        <end position="31"/>
    </location>
</feature>
<name>A0A967B4D2_9MICO</name>
<keyword evidence="3" id="KW-0378">Hydrolase</keyword>
<proteinExistence type="predicted"/>
<gene>
    <name evidence="3" type="ORF">G9U51_15320</name>
</gene>
<evidence type="ECO:0000256" key="1">
    <source>
        <dbReference type="SAM" id="MobiDB-lite"/>
    </source>
</evidence>
<dbReference type="AlphaFoldDB" id="A0A967B4D2"/>